<evidence type="ECO:0000256" key="4">
    <source>
        <dbReference type="ARBA" id="ARBA00023163"/>
    </source>
</evidence>
<dbReference type="InterPro" id="IPR039425">
    <property type="entry name" value="RNA_pol_sigma-70-like"/>
</dbReference>
<organism evidence="7 8">
    <name type="scientific">Fimbriiglobus ruber</name>
    <dbReference type="NCBI Taxonomy" id="1908690"/>
    <lineage>
        <taxon>Bacteria</taxon>
        <taxon>Pseudomonadati</taxon>
        <taxon>Planctomycetota</taxon>
        <taxon>Planctomycetia</taxon>
        <taxon>Gemmatales</taxon>
        <taxon>Gemmataceae</taxon>
        <taxon>Fimbriiglobus</taxon>
    </lineage>
</organism>
<evidence type="ECO:0000313" key="7">
    <source>
        <dbReference type="EMBL" id="OWK40811.1"/>
    </source>
</evidence>
<keyword evidence="8" id="KW-1185">Reference proteome</keyword>
<accession>A0A225DH19</accession>
<dbReference type="InterPro" id="IPR013325">
    <property type="entry name" value="RNA_pol_sigma_r2"/>
</dbReference>
<proteinExistence type="inferred from homology"/>
<dbReference type="SUPFAM" id="SSF88659">
    <property type="entry name" value="Sigma3 and sigma4 domains of RNA polymerase sigma factors"/>
    <property type="match status" value="1"/>
</dbReference>
<dbReference type="GO" id="GO:0006352">
    <property type="term" value="P:DNA-templated transcription initiation"/>
    <property type="evidence" value="ECO:0007669"/>
    <property type="project" value="InterPro"/>
</dbReference>
<comment type="caution">
    <text evidence="7">The sequence shown here is derived from an EMBL/GenBank/DDBJ whole genome shotgun (WGS) entry which is preliminary data.</text>
</comment>
<name>A0A225DH19_9BACT</name>
<evidence type="ECO:0000256" key="2">
    <source>
        <dbReference type="ARBA" id="ARBA00023015"/>
    </source>
</evidence>
<dbReference type="GO" id="GO:0016987">
    <property type="term" value="F:sigma factor activity"/>
    <property type="evidence" value="ECO:0007669"/>
    <property type="project" value="UniProtKB-KW"/>
</dbReference>
<feature type="domain" description="RNA polymerase sigma-70 region 2" evidence="5">
    <location>
        <begin position="31"/>
        <end position="97"/>
    </location>
</feature>
<evidence type="ECO:0000259" key="5">
    <source>
        <dbReference type="Pfam" id="PF04542"/>
    </source>
</evidence>
<dbReference type="Gene3D" id="1.10.1740.10">
    <property type="match status" value="1"/>
</dbReference>
<dbReference type="Proteomes" id="UP000214646">
    <property type="component" value="Unassembled WGS sequence"/>
</dbReference>
<dbReference type="GO" id="GO:0003677">
    <property type="term" value="F:DNA binding"/>
    <property type="evidence" value="ECO:0007669"/>
    <property type="project" value="InterPro"/>
</dbReference>
<sequence>MSQSRGESEKLIARARAGDSTAQGHLFELYRNYLYLLARLELDRELRGKVGASDLVQETFLEAHRDFEQFRGATPAELVGWLRTIMARNLANQIRHYRGTKRRDVRLELGLIASLGKSSEGLVVGLTAAVTSPSQAAAQHEEAVLLADALGRLPPDYREVLILRNLEELSFPDVAARMDRTQDSVKKLWARGLARLKGLLTET</sequence>
<dbReference type="Pfam" id="PF04542">
    <property type="entry name" value="Sigma70_r2"/>
    <property type="match status" value="1"/>
</dbReference>
<reference evidence="8" key="1">
    <citation type="submission" date="2017-06" db="EMBL/GenBank/DDBJ databases">
        <title>Genome analysis of Fimbriiglobus ruber SP5, the first member of the order Planctomycetales with confirmed chitinolytic capability.</title>
        <authorList>
            <person name="Ravin N.V."/>
            <person name="Rakitin A.L."/>
            <person name="Ivanova A.A."/>
            <person name="Beletsky A.V."/>
            <person name="Kulichevskaya I.S."/>
            <person name="Mardanov A.V."/>
            <person name="Dedysh S.N."/>
        </authorList>
    </citation>
    <scope>NUCLEOTIDE SEQUENCE [LARGE SCALE GENOMIC DNA]</scope>
    <source>
        <strain evidence="8">SP5</strain>
    </source>
</reference>
<keyword evidence="4" id="KW-0804">Transcription</keyword>
<dbReference type="InterPro" id="IPR014326">
    <property type="entry name" value="RNA_pol_sigma-70_Plancto"/>
</dbReference>
<comment type="similarity">
    <text evidence="1">Belongs to the sigma-70 factor family. ECF subfamily.</text>
</comment>
<dbReference type="InterPro" id="IPR013324">
    <property type="entry name" value="RNA_pol_sigma_r3/r4-like"/>
</dbReference>
<protein>
    <submittedName>
        <fullName evidence="7">Transcriptional control</fullName>
    </submittedName>
</protein>
<dbReference type="NCBIfam" id="TIGR02984">
    <property type="entry name" value="Sig-70_plancto1"/>
    <property type="match status" value="1"/>
</dbReference>
<dbReference type="Gene3D" id="1.10.10.10">
    <property type="entry name" value="Winged helix-like DNA-binding domain superfamily/Winged helix DNA-binding domain"/>
    <property type="match status" value="1"/>
</dbReference>
<dbReference type="EMBL" id="NIDE01000007">
    <property type="protein sequence ID" value="OWK40811.1"/>
    <property type="molecule type" value="Genomic_DNA"/>
</dbReference>
<dbReference type="PANTHER" id="PTHR43133">
    <property type="entry name" value="RNA POLYMERASE ECF-TYPE SIGMA FACTO"/>
    <property type="match status" value="1"/>
</dbReference>
<feature type="domain" description="RNA polymerase sigma factor 70 region 4 type 2" evidence="6">
    <location>
        <begin position="145"/>
        <end position="196"/>
    </location>
</feature>
<dbReference type="InterPro" id="IPR013249">
    <property type="entry name" value="RNA_pol_sigma70_r4_t2"/>
</dbReference>
<dbReference type="NCBIfam" id="TIGR02937">
    <property type="entry name" value="sigma70-ECF"/>
    <property type="match status" value="1"/>
</dbReference>
<dbReference type="Pfam" id="PF08281">
    <property type="entry name" value="Sigma70_r4_2"/>
    <property type="match status" value="1"/>
</dbReference>
<evidence type="ECO:0000259" key="6">
    <source>
        <dbReference type="Pfam" id="PF08281"/>
    </source>
</evidence>
<dbReference type="InterPro" id="IPR036388">
    <property type="entry name" value="WH-like_DNA-bd_sf"/>
</dbReference>
<dbReference type="CDD" id="cd06171">
    <property type="entry name" value="Sigma70_r4"/>
    <property type="match status" value="1"/>
</dbReference>
<dbReference type="SUPFAM" id="SSF88946">
    <property type="entry name" value="Sigma2 domain of RNA polymerase sigma factors"/>
    <property type="match status" value="1"/>
</dbReference>
<dbReference type="AlphaFoldDB" id="A0A225DH19"/>
<evidence type="ECO:0000256" key="1">
    <source>
        <dbReference type="ARBA" id="ARBA00010641"/>
    </source>
</evidence>
<evidence type="ECO:0000256" key="3">
    <source>
        <dbReference type="ARBA" id="ARBA00023082"/>
    </source>
</evidence>
<dbReference type="RefSeq" id="WP_238602718.1">
    <property type="nucleotide sequence ID" value="NZ_NIDE01000007.1"/>
</dbReference>
<keyword evidence="2" id="KW-0805">Transcription regulation</keyword>
<dbReference type="PANTHER" id="PTHR43133:SF51">
    <property type="entry name" value="RNA POLYMERASE SIGMA FACTOR"/>
    <property type="match status" value="1"/>
</dbReference>
<keyword evidence="3" id="KW-0731">Sigma factor</keyword>
<dbReference type="InterPro" id="IPR007627">
    <property type="entry name" value="RNA_pol_sigma70_r2"/>
</dbReference>
<dbReference type="InterPro" id="IPR014284">
    <property type="entry name" value="RNA_pol_sigma-70_dom"/>
</dbReference>
<gene>
    <name evidence="7" type="ORF">FRUB_04703</name>
</gene>
<evidence type="ECO:0000313" key="8">
    <source>
        <dbReference type="Proteomes" id="UP000214646"/>
    </source>
</evidence>